<dbReference type="Gene3D" id="3.40.720.10">
    <property type="entry name" value="Alkaline Phosphatase, subunit A"/>
    <property type="match status" value="1"/>
</dbReference>
<dbReference type="PANTHER" id="PTHR42693:SF42">
    <property type="entry name" value="ARYLSULFATASE G"/>
    <property type="match status" value="1"/>
</dbReference>
<name>A0A5B7SRQ4_9FLAO</name>
<dbReference type="SUPFAM" id="SSF53649">
    <property type="entry name" value="Alkaline phosphatase-like"/>
    <property type="match status" value="1"/>
</dbReference>
<dbReference type="CDD" id="cd16144">
    <property type="entry name" value="ARS_like"/>
    <property type="match status" value="1"/>
</dbReference>
<dbReference type="InterPro" id="IPR017850">
    <property type="entry name" value="Alkaline_phosphatase_core_sf"/>
</dbReference>
<evidence type="ECO:0000256" key="2">
    <source>
        <dbReference type="ARBA" id="ARBA00008779"/>
    </source>
</evidence>
<sequence>MRNKTMSLVYRIQQKQPWLHNLIFFGVCTFLLAICPHTLQSQEEKQMNVIFILADDLGWSDTSLYGTTDFYETPNIERLAARGMTFTRAYAASPLCSPTRASILTGQTPARNGVTAPQAHLPEVRLIASINDKAAPNNKVIIPNSATRLNTSLPTLGKLIKEKGYATAHFGKWHLGLPPYTPLEHGFDVDLPHWQGPGPAGSFVAPWKYPDFKANYAKEHIEDRMAEEAVSWLREQDKNKPFFMNYWQFSVHAPFDAKESLIKYYRTKTNLKDLQHSPTYAAMVHSMDDAVGSLLDEIDRLGMTDNTIIIFFSDNGGNMYDGIVETLPNGEEFLTSPTSNTPLRGGKATMFEGGVRVPCIVVWPGLTEPGARSDALIQSTDFYPTLMKQLNLETPENHVIDGVDITEALQGKALERAPIINYFPHQPPVPQWLPASVSVHDGDWKLIRLFNRGEDGAHDYRLYNLKWDIGEANNLATIYPDKVKELDLHITNHLTNAKTVVPVPNPKFDVSQYIPEEYGVRPGGLSHNPKIKLSKD</sequence>
<reference evidence="8 9" key="1">
    <citation type="submission" date="2019-05" db="EMBL/GenBank/DDBJ databases">
        <title>Genome sequencing of F202Z8.</title>
        <authorList>
            <person name="Kwon Y.M."/>
        </authorList>
    </citation>
    <scope>NUCLEOTIDE SEQUENCE [LARGE SCALE GENOMIC DNA]</scope>
    <source>
        <strain evidence="8 9">F202Z8</strain>
    </source>
</reference>
<dbReference type="AlphaFoldDB" id="A0A5B7SRQ4"/>
<dbReference type="Pfam" id="PF00884">
    <property type="entry name" value="Sulfatase"/>
    <property type="match status" value="1"/>
</dbReference>
<feature type="domain" description="Sulfatase N-terminal" evidence="7">
    <location>
        <begin position="48"/>
        <end position="391"/>
    </location>
</feature>
<comment type="cofactor">
    <cofactor evidence="1">
        <name>Ca(2+)</name>
        <dbReference type="ChEBI" id="CHEBI:29108"/>
    </cofactor>
</comment>
<dbReference type="KEGG" id="asag:FGM00_15065"/>
<keyword evidence="5" id="KW-0378">Hydrolase</keyword>
<evidence type="ECO:0000256" key="6">
    <source>
        <dbReference type="ARBA" id="ARBA00022837"/>
    </source>
</evidence>
<proteinExistence type="inferred from homology"/>
<dbReference type="PROSITE" id="PS00523">
    <property type="entry name" value="SULFATASE_1"/>
    <property type="match status" value="1"/>
</dbReference>
<dbReference type="Proteomes" id="UP000310017">
    <property type="component" value="Chromosome"/>
</dbReference>
<comment type="similarity">
    <text evidence="2">Belongs to the sulfatase family.</text>
</comment>
<protein>
    <submittedName>
        <fullName evidence="8">Sulfatase</fullName>
    </submittedName>
</protein>
<dbReference type="InterPro" id="IPR000917">
    <property type="entry name" value="Sulfatase_N"/>
</dbReference>
<dbReference type="GO" id="GO:0046872">
    <property type="term" value="F:metal ion binding"/>
    <property type="evidence" value="ECO:0007669"/>
    <property type="project" value="UniProtKB-KW"/>
</dbReference>
<dbReference type="GO" id="GO:0004065">
    <property type="term" value="F:arylsulfatase activity"/>
    <property type="evidence" value="ECO:0007669"/>
    <property type="project" value="TreeGrafter"/>
</dbReference>
<evidence type="ECO:0000256" key="5">
    <source>
        <dbReference type="ARBA" id="ARBA00022801"/>
    </source>
</evidence>
<evidence type="ECO:0000313" key="8">
    <source>
        <dbReference type="EMBL" id="QCX01365.1"/>
    </source>
</evidence>
<dbReference type="OrthoDB" id="9765065at2"/>
<organism evidence="8 9">
    <name type="scientific">Aggregatimonas sangjinii</name>
    <dbReference type="NCBI Taxonomy" id="2583587"/>
    <lineage>
        <taxon>Bacteria</taxon>
        <taxon>Pseudomonadati</taxon>
        <taxon>Bacteroidota</taxon>
        <taxon>Flavobacteriia</taxon>
        <taxon>Flavobacteriales</taxon>
        <taxon>Flavobacteriaceae</taxon>
        <taxon>Aggregatimonas</taxon>
    </lineage>
</organism>
<keyword evidence="3" id="KW-0479">Metal-binding</keyword>
<gene>
    <name evidence="8" type="ORF">FGM00_15065</name>
</gene>
<dbReference type="PANTHER" id="PTHR42693">
    <property type="entry name" value="ARYLSULFATASE FAMILY MEMBER"/>
    <property type="match status" value="1"/>
</dbReference>
<evidence type="ECO:0000259" key="7">
    <source>
        <dbReference type="Pfam" id="PF00884"/>
    </source>
</evidence>
<dbReference type="InterPro" id="IPR024607">
    <property type="entry name" value="Sulfatase_CS"/>
</dbReference>
<keyword evidence="9" id="KW-1185">Reference proteome</keyword>
<evidence type="ECO:0000256" key="3">
    <source>
        <dbReference type="ARBA" id="ARBA00022723"/>
    </source>
</evidence>
<evidence type="ECO:0000256" key="4">
    <source>
        <dbReference type="ARBA" id="ARBA00022729"/>
    </source>
</evidence>
<accession>A0A5B7SRQ4</accession>
<evidence type="ECO:0000313" key="9">
    <source>
        <dbReference type="Proteomes" id="UP000310017"/>
    </source>
</evidence>
<evidence type="ECO:0000256" key="1">
    <source>
        <dbReference type="ARBA" id="ARBA00001913"/>
    </source>
</evidence>
<keyword evidence="6" id="KW-0106">Calcium</keyword>
<dbReference type="Gene3D" id="3.30.1120.10">
    <property type="match status" value="1"/>
</dbReference>
<keyword evidence="4" id="KW-0732">Signal</keyword>
<dbReference type="InterPro" id="IPR050738">
    <property type="entry name" value="Sulfatase"/>
</dbReference>
<dbReference type="EMBL" id="CP040710">
    <property type="protein sequence ID" value="QCX01365.1"/>
    <property type="molecule type" value="Genomic_DNA"/>
</dbReference>